<name>A0ABT8BXY6_9VIBR</name>
<reference evidence="2" key="1">
    <citation type="journal article" date="2014" name="Int. J. Syst. Evol. Microbiol.">
        <title>Complete genome of a new Firmicutes species belonging to the dominant human colonic microbiota ('Ruminococcus bicirculans') reveals two chromosomes and a selective capacity to utilize plant glucans.</title>
        <authorList>
            <consortium name="NISC Comparative Sequencing Program"/>
            <person name="Wegmann U."/>
            <person name="Louis P."/>
            <person name="Goesmann A."/>
            <person name="Henrissat B."/>
            <person name="Duncan S.H."/>
            <person name="Flint H.J."/>
        </authorList>
    </citation>
    <scope>NUCLEOTIDE SEQUENCE</scope>
    <source>
        <strain evidence="2">CECT 7398</strain>
    </source>
</reference>
<dbReference type="EMBL" id="JAUFQC010000027">
    <property type="protein sequence ID" value="MDN3612587.1"/>
    <property type="molecule type" value="Genomic_DNA"/>
</dbReference>
<evidence type="ECO:0000259" key="1">
    <source>
        <dbReference type="PROSITE" id="PS50263"/>
    </source>
</evidence>
<dbReference type="SUPFAM" id="SSF56317">
    <property type="entry name" value="Carbon-nitrogen hydrolase"/>
    <property type="match status" value="1"/>
</dbReference>
<dbReference type="RefSeq" id="WP_076589147.1">
    <property type="nucleotide sequence ID" value="NZ_JABEYA020000006.1"/>
</dbReference>
<evidence type="ECO:0000313" key="2">
    <source>
        <dbReference type="EMBL" id="MDN3611256.1"/>
    </source>
</evidence>
<dbReference type="PANTHER" id="PTHR23088:SF27">
    <property type="entry name" value="DEAMINATED GLUTATHIONE AMIDASE"/>
    <property type="match status" value="1"/>
</dbReference>
<dbReference type="PANTHER" id="PTHR23088">
    <property type="entry name" value="NITRILASE-RELATED"/>
    <property type="match status" value="1"/>
</dbReference>
<comment type="caution">
    <text evidence="2">The sequence shown here is derived from an EMBL/GenBank/DDBJ whole genome shotgun (WGS) entry which is preliminary data.</text>
</comment>
<organism evidence="2 4">
    <name type="scientific">Vibrio ostreicida</name>
    <dbReference type="NCBI Taxonomy" id="526588"/>
    <lineage>
        <taxon>Bacteria</taxon>
        <taxon>Pseudomonadati</taxon>
        <taxon>Pseudomonadota</taxon>
        <taxon>Gammaproteobacteria</taxon>
        <taxon>Vibrionales</taxon>
        <taxon>Vibrionaceae</taxon>
        <taxon>Vibrio</taxon>
    </lineage>
</organism>
<accession>A0ABT8BXY6</accession>
<evidence type="ECO:0000313" key="3">
    <source>
        <dbReference type="EMBL" id="MDN3612587.1"/>
    </source>
</evidence>
<keyword evidence="4" id="KW-1185">Reference proteome</keyword>
<dbReference type="PROSITE" id="PS50263">
    <property type="entry name" value="CN_HYDROLASE"/>
    <property type="match status" value="1"/>
</dbReference>
<dbReference type="GO" id="GO:0016787">
    <property type="term" value="F:hydrolase activity"/>
    <property type="evidence" value="ECO:0007669"/>
    <property type="project" value="UniProtKB-KW"/>
</dbReference>
<dbReference type="Proteomes" id="UP001238540">
    <property type="component" value="Unassembled WGS sequence"/>
</dbReference>
<dbReference type="Gene3D" id="3.60.110.10">
    <property type="entry name" value="Carbon-nitrogen hydrolase"/>
    <property type="match status" value="1"/>
</dbReference>
<gene>
    <name evidence="2" type="ORF">QWZ16_16765</name>
    <name evidence="3" type="ORF">QWZ16_23600</name>
</gene>
<reference evidence="2" key="3">
    <citation type="submission" date="2023-06" db="EMBL/GenBank/DDBJ databases">
        <authorList>
            <person name="Lucena T."/>
            <person name="Sun Q."/>
        </authorList>
    </citation>
    <scope>NUCLEOTIDE SEQUENCE</scope>
    <source>
        <strain evidence="2">CECT 7398</strain>
    </source>
</reference>
<feature type="domain" description="CN hydrolase" evidence="1">
    <location>
        <begin position="5"/>
        <end position="240"/>
    </location>
</feature>
<proteinExistence type="predicted"/>
<keyword evidence="2" id="KW-0378">Hydrolase</keyword>
<reference evidence="4" key="2">
    <citation type="journal article" date="2019" name="Int. J. Syst. Evol. Microbiol.">
        <title>The Global Catalogue of Microorganisms (GCM) 10K type strain sequencing project: providing services to taxonomists for standard genome sequencing and annotation.</title>
        <authorList>
            <consortium name="The Broad Institute Genomics Platform"/>
            <consortium name="The Broad Institute Genome Sequencing Center for Infectious Disease"/>
            <person name="Wu L."/>
            <person name="Ma J."/>
        </authorList>
    </citation>
    <scope>NUCLEOTIDE SEQUENCE [LARGE SCALE GENOMIC DNA]</scope>
    <source>
        <strain evidence="4">CECT 7398</strain>
    </source>
</reference>
<protein>
    <submittedName>
        <fullName evidence="2">Carbon-nitrogen hydrolase family protein</fullName>
    </submittedName>
</protein>
<dbReference type="CDD" id="cd07197">
    <property type="entry name" value="nitrilase"/>
    <property type="match status" value="1"/>
</dbReference>
<dbReference type="EMBL" id="JAUFQC010000027">
    <property type="protein sequence ID" value="MDN3611256.1"/>
    <property type="molecule type" value="Genomic_DNA"/>
</dbReference>
<dbReference type="InterPro" id="IPR036526">
    <property type="entry name" value="C-N_Hydrolase_sf"/>
</dbReference>
<sequence length="263" mass="28425">MEIGVTISLAQIPIVRGDLCGNIESHIKMIEESSSYKADVVVFPELSLTGYELDLVSELAFSPEPLSFKELSQASVENEIIVIAGCPLKANNSSKPTIGAVVCFPDGSVQFYSKQYLHEGEDKHCSFGATDYFFTVNGHQIALAICADFITPEHSLRAKKLGADAYVVSALISGNGFTPDSKILSEIALEQRVPVLLSNHISETGGWKTCGKSSVWDSFGKLIISSSEKESGLVLCTIAGNEIEATKTYKAFKTDSQRLVFSV</sequence>
<dbReference type="InterPro" id="IPR003010">
    <property type="entry name" value="C-N_Hydrolase"/>
</dbReference>
<evidence type="ECO:0000313" key="4">
    <source>
        <dbReference type="Proteomes" id="UP001238540"/>
    </source>
</evidence>
<dbReference type="Pfam" id="PF00795">
    <property type="entry name" value="CN_hydrolase"/>
    <property type="match status" value="1"/>
</dbReference>